<feature type="domain" description="BZIP" evidence="2">
    <location>
        <begin position="314"/>
        <end position="370"/>
    </location>
</feature>
<evidence type="ECO:0000313" key="3">
    <source>
        <dbReference type="EMBL" id="KAK5087796.1"/>
    </source>
</evidence>
<dbReference type="EMBL" id="JAVRRJ010000002">
    <property type="protein sequence ID" value="KAK5087796.1"/>
    <property type="molecule type" value="Genomic_DNA"/>
</dbReference>
<accession>A0AAN7YHN7</accession>
<gene>
    <name evidence="3" type="ORF">LTR05_002011</name>
</gene>
<keyword evidence="4" id="KW-1185">Reference proteome</keyword>
<evidence type="ECO:0000256" key="1">
    <source>
        <dbReference type="SAM" id="MobiDB-lite"/>
    </source>
</evidence>
<evidence type="ECO:0000259" key="2">
    <source>
        <dbReference type="PROSITE" id="PS50217"/>
    </source>
</evidence>
<dbReference type="SUPFAM" id="SSF57959">
    <property type="entry name" value="Leucine zipper domain"/>
    <property type="match status" value="1"/>
</dbReference>
<dbReference type="InterPro" id="IPR004827">
    <property type="entry name" value="bZIP"/>
</dbReference>
<dbReference type="Gene3D" id="1.20.5.170">
    <property type="match status" value="1"/>
</dbReference>
<dbReference type="Proteomes" id="UP001309876">
    <property type="component" value="Unassembled WGS sequence"/>
</dbReference>
<dbReference type="SMART" id="SM00338">
    <property type="entry name" value="BRLZ"/>
    <property type="match status" value="1"/>
</dbReference>
<dbReference type="PROSITE" id="PS50217">
    <property type="entry name" value="BZIP"/>
    <property type="match status" value="1"/>
</dbReference>
<feature type="region of interest" description="Disordered" evidence="1">
    <location>
        <begin position="284"/>
        <end position="321"/>
    </location>
</feature>
<reference evidence="3 4" key="1">
    <citation type="submission" date="2023-08" db="EMBL/GenBank/DDBJ databases">
        <title>Black Yeasts Isolated from many extreme environments.</title>
        <authorList>
            <person name="Coleine C."/>
            <person name="Stajich J.E."/>
            <person name="Selbmann L."/>
        </authorList>
    </citation>
    <scope>NUCLEOTIDE SEQUENCE [LARGE SCALE GENOMIC DNA]</scope>
    <source>
        <strain evidence="3 4">CCFEE 5910</strain>
    </source>
</reference>
<dbReference type="Pfam" id="PF25416">
    <property type="entry name" value="GRHL1_C"/>
    <property type="match status" value="1"/>
</dbReference>
<feature type="compositionally biased region" description="Basic residues" evidence="1">
    <location>
        <begin position="298"/>
        <end position="308"/>
    </location>
</feature>
<sequence length="384" mass="43410">MGPGTSTQLKACLSVFCFYVRLNEDRDTIHRAVYIQEKTLQSLTNKCRVKFACDPGSHLHFTRINSQGFRVLVTEHSLSQLPDGQDLIMDIMACENEHAQGDSNQQDTRHDGPTDLEKRLDPVIETQYSESFVDMNYSFDALMVANPDEYLVPAFDTPESQYDQVNMSCTRQNLWPEPSSVSRQSIMAMFESGWSELLQMQQTWSRSWGQTRSSRAEFSHASECSASKAWQRINGCDYETYTEHSSPAISGGFTPVDIMTAATPDDMLSTTCMAEPRHNVAEMPASQPMSNLSGQGKRPSRGCRLRKRSTGESRQRNREAAARCRARRKGEEVDMLERIHKMKLGNQELRTAIHELQMQVVLMKSLLVQHGSCIGDERSLASMT</sequence>
<proteinExistence type="predicted"/>
<dbReference type="Pfam" id="PF07716">
    <property type="entry name" value="bZIP_2"/>
    <property type="match status" value="1"/>
</dbReference>
<protein>
    <recommendedName>
        <fullName evidence="2">BZIP domain-containing protein</fullName>
    </recommendedName>
</protein>
<dbReference type="GO" id="GO:0003700">
    <property type="term" value="F:DNA-binding transcription factor activity"/>
    <property type="evidence" value="ECO:0007669"/>
    <property type="project" value="InterPro"/>
</dbReference>
<dbReference type="PROSITE" id="PS00036">
    <property type="entry name" value="BZIP_BASIC"/>
    <property type="match status" value="1"/>
</dbReference>
<dbReference type="AlphaFoldDB" id="A0AAN7YHN7"/>
<comment type="caution">
    <text evidence="3">The sequence shown here is derived from an EMBL/GenBank/DDBJ whole genome shotgun (WGS) entry which is preliminary data.</text>
</comment>
<feature type="compositionally biased region" description="Basic and acidic residues" evidence="1">
    <location>
        <begin position="309"/>
        <end position="321"/>
    </location>
</feature>
<dbReference type="InterPro" id="IPR046347">
    <property type="entry name" value="bZIP_sf"/>
</dbReference>
<evidence type="ECO:0000313" key="4">
    <source>
        <dbReference type="Proteomes" id="UP001309876"/>
    </source>
</evidence>
<dbReference type="InterPro" id="IPR057520">
    <property type="entry name" value="GRHL1/CP2_C"/>
</dbReference>
<name>A0AAN7YHN7_9EURO</name>
<organism evidence="3 4">
    <name type="scientific">Lithohypha guttulata</name>
    <dbReference type="NCBI Taxonomy" id="1690604"/>
    <lineage>
        <taxon>Eukaryota</taxon>
        <taxon>Fungi</taxon>
        <taxon>Dikarya</taxon>
        <taxon>Ascomycota</taxon>
        <taxon>Pezizomycotina</taxon>
        <taxon>Eurotiomycetes</taxon>
        <taxon>Chaetothyriomycetidae</taxon>
        <taxon>Chaetothyriales</taxon>
        <taxon>Trichomeriaceae</taxon>
        <taxon>Lithohypha</taxon>
    </lineage>
</organism>